<dbReference type="GO" id="GO:0005634">
    <property type="term" value="C:nucleus"/>
    <property type="evidence" value="ECO:0007669"/>
    <property type="project" value="UniProtKB-SubCell"/>
</dbReference>
<evidence type="ECO:0000256" key="5">
    <source>
        <dbReference type="PROSITE-ProRule" id="PRU00810"/>
    </source>
</evidence>
<keyword evidence="3" id="KW-0804">Transcription</keyword>
<evidence type="ECO:0000313" key="7">
    <source>
        <dbReference type="Proteomes" id="UP001381693"/>
    </source>
</evidence>
<dbReference type="AlphaFoldDB" id="A0AAN9A5S7"/>
<dbReference type="EMBL" id="JAXCGZ010004527">
    <property type="protein sequence ID" value="KAK7081696.1"/>
    <property type="molecule type" value="Genomic_DNA"/>
</dbReference>
<dbReference type="Pfam" id="PF02671">
    <property type="entry name" value="PAH"/>
    <property type="match status" value="1"/>
</dbReference>
<dbReference type="PANTHER" id="PTHR16088">
    <property type="entry name" value="YY1 ASSOCIATED PROTEIN-RELATED"/>
    <property type="match status" value="1"/>
</dbReference>
<keyword evidence="7" id="KW-1185">Reference proteome</keyword>
<comment type="caution">
    <text evidence="6">The sequence shown here is derived from an EMBL/GenBank/DDBJ whole genome shotgun (WGS) entry which is preliminary data.</text>
</comment>
<reference evidence="6 7" key="1">
    <citation type="submission" date="2023-11" db="EMBL/GenBank/DDBJ databases">
        <title>Halocaridina rubra genome assembly.</title>
        <authorList>
            <person name="Smith C."/>
        </authorList>
    </citation>
    <scope>NUCLEOTIDE SEQUENCE [LARGE SCALE GENOMIC DNA]</scope>
    <source>
        <strain evidence="6">EP-1</strain>
        <tissue evidence="6">Whole</tissue>
    </source>
</reference>
<dbReference type="Proteomes" id="UP001381693">
    <property type="component" value="Unassembled WGS sequence"/>
</dbReference>
<dbReference type="InterPro" id="IPR052435">
    <property type="entry name" value="YY1-Transcr_Regul"/>
</dbReference>
<gene>
    <name evidence="6" type="ORF">SK128_025085</name>
</gene>
<dbReference type="PROSITE" id="PS51477">
    <property type="entry name" value="PAH"/>
    <property type="match status" value="1"/>
</dbReference>
<evidence type="ECO:0000256" key="1">
    <source>
        <dbReference type="ARBA" id="ARBA00004123"/>
    </source>
</evidence>
<feature type="non-terminal residue" evidence="6">
    <location>
        <position position="151"/>
    </location>
</feature>
<organism evidence="6 7">
    <name type="scientific">Halocaridina rubra</name>
    <name type="common">Hawaiian red shrimp</name>
    <dbReference type="NCBI Taxonomy" id="373956"/>
    <lineage>
        <taxon>Eukaryota</taxon>
        <taxon>Metazoa</taxon>
        <taxon>Ecdysozoa</taxon>
        <taxon>Arthropoda</taxon>
        <taxon>Crustacea</taxon>
        <taxon>Multicrustacea</taxon>
        <taxon>Malacostraca</taxon>
        <taxon>Eumalacostraca</taxon>
        <taxon>Eucarida</taxon>
        <taxon>Decapoda</taxon>
        <taxon>Pleocyemata</taxon>
        <taxon>Caridea</taxon>
        <taxon>Atyoidea</taxon>
        <taxon>Atyidae</taxon>
        <taxon>Halocaridina</taxon>
    </lineage>
</organism>
<protein>
    <submittedName>
        <fullName evidence="6">Uncharacterized protein</fullName>
    </submittedName>
</protein>
<evidence type="ECO:0000256" key="4">
    <source>
        <dbReference type="ARBA" id="ARBA00023242"/>
    </source>
</evidence>
<dbReference type="Gene3D" id="1.20.1160.11">
    <property type="entry name" value="Paired amphipathic helix"/>
    <property type="match status" value="1"/>
</dbReference>
<accession>A0AAN9A5S7</accession>
<dbReference type="SUPFAM" id="SSF47762">
    <property type="entry name" value="PAH2 domain"/>
    <property type="match status" value="2"/>
</dbReference>
<name>A0AAN9A5S7_HALRR</name>
<dbReference type="InterPro" id="IPR003822">
    <property type="entry name" value="PAH"/>
</dbReference>
<dbReference type="InterPro" id="IPR036600">
    <property type="entry name" value="PAH_sf"/>
</dbReference>
<keyword evidence="2" id="KW-0805">Transcription regulation</keyword>
<dbReference type="GO" id="GO:0003712">
    <property type="term" value="F:transcription coregulator activity"/>
    <property type="evidence" value="ECO:0007669"/>
    <property type="project" value="TreeGrafter"/>
</dbReference>
<comment type="subcellular location">
    <subcellularLocation>
        <location evidence="1 5">Nucleus</location>
    </subcellularLocation>
</comment>
<dbReference type="GO" id="GO:0006355">
    <property type="term" value="P:regulation of DNA-templated transcription"/>
    <property type="evidence" value="ECO:0007669"/>
    <property type="project" value="InterPro"/>
</dbReference>
<keyword evidence="4 5" id="KW-0539">Nucleus</keyword>
<dbReference type="PANTHER" id="PTHR16088:SF3">
    <property type="entry name" value="GON-4-LIKE PROTEIN"/>
    <property type="match status" value="1"/>
</dbReference>
<proteinExistence type="predicted"/>
<evidence type="ECO:0000256" key="3">
    <source>
        <dbReference type="ARBA" id="ARBA00023163"/>
    </source>
</evidence>
<sequence length="151" mass="17698">MAQSYLTRVREALTKKEPTMYRKFLSILNDFTENSGNSPIELYAQLRELLKDFPLLAEEFVSFLLPQQAIAIGKYAQYCAIHRMRDFLDKLKLQFRKQPHYIQKIIRILQSLESRTDIEFEDVKAAVCPLLRYPHLVESFTQCFASQPPPP</sequence>
<evidence type="ECO:0000256" key="2">
    <source>
        <dbReference type="ARBA" id="ARBA00023015"/>
    </source>
</evidence>
<evidence type="ECO:0000313" key="6">
    <source>
        <dbReference type="EMBL" id="KAK7081696.1"/>
    </source>
</evidence>